<reference evidence="3 4" key="1">
    <citation type="journal article" date="2016" name="Nat. Commun.">
        <title>Thousands of microbial genomes shed light on interconnected biogeochemical processes in an aquifer system.</title>
        <authorList>
            <person name="Anantharaman K."/>
            <person name="Brown C.T."/>
            <person name="Hug L.A."/>
            <person name="Sharon I."/>
            <person name="Castelle C.J."/>
            <person name="Probst A.J."/>
            <person name="Thomas B.C."/>
            <person name="Singh A."/>
            <person name="Wilkins M.J."/>
            <person name="Karaoz U."/>
            <person name="Brodie E.L."/>
            <person name="Williams K.H."/>
            <person name="Hubbard S.S."/>
            <person name="Banfield J.F."/>
        </authorList>
    </citation>
    <scope>NUCLEOTIDE SEQUENCE [LARGE SCALE GENOMIC DNA]</scope>
</reference>
<gene>
    <name evidence="3" type="ORF">A3D68_01825</name>
</gene>
<keyword evidence="1" id="KW-0732">Signal</keyword>
<accession>A0A1F4XR11</accession>
<dbReference type="Proteomes" id="UP000177564">
    <property type="component" value="Unassembled WGS sequence"/>
</dbReference>
<dbReference type="AlphaFoldDB" id="A0A1F4XR11"/>
<protein>
    <recommendedName>
        <fullName evidence="2">Glycine-rich domain-containing protein</fullName>
    </recommendedName>
</protein>
<feature type="chain" id="PRO_5009515453" description="Glycine-rich domain-containing protein" evidence="1">
    <location>
        <begin position="30"/>
        <end position="322"/>
    </location>
</feature>
<evidence type="ECO:0000256" key="1">
    <source>
        <dbReference type="SAM" id="SignalP"/>
    </source>
</evidence>
<evidence type="ECO:0000313" key="4">
    <source>
        <dbReference type="Proteomes" id="UP000177564"/>
    </source>
</evidence>
<name>A0A1F4XR11_9BACT</name>
<sequence>MHTTRTYLAQFLVLSVALTLALGANYLYAAWSGPPSGTPPTCPAGYAGCDAPINVGATTQTKTGDLTVSGLSTNALSVFGNQVVTGKLGVGATSVPLNQIDLTGGSGSSEGIRFADNTVQKTAATGGGGIPIFRQYTANATWTKPAGLAYAEVYTTGGGGGGGGGGTSSGGGGGAGGTSIGIFPASSLSASYSIVVGAGGTGGAHHLNGTGNTGSVGGNSRFGTLVYGNGGSGGVGGGNSLGTGGAGGTASGGSLNIAGGKGVRGSAGGSSFWGGGHGVFTDASGVYNAGGGGGDGGYGGNAATIYGGTKGSSGVVVVKEYY</sequence>
<feature type="domain" description="Glycine-rich" evidence="2">
    <location>
        <begin position="139"/>
        <end position="313"/>
    </location>
</feature>
<evidence type="ECO:0000313" key="3">
    <source>
        <dbReference type="EMBL" id="OGC84034.1"/>
    </source>
</evidence>
<organism evidence="3 4">
    <name type="scientific">Candidatus Adlerbacteria bacterium RIFCSPHIGHO2_02_FULL_52_17</name>
    <dbReference type="NCBI Taxonomy" id="1797240"/>
    <lineage>
        <taxon>Bacteria</taxon>
        <taxon>Candidatus Adleribacteriota</taxon>
    </lineage>
</organism>
<dbReference type="Pfam" id="PF21722">
    <property type="entry name" value="Gly_rich_2"/>
    <property type="match status" value="1"/>
</dbReference>
<dbReference type="EMBL" id="MEWU01000003">
    <property type="protein sequence ID" value="OGC84034.1"/>
    <property type="molecule type" value="Genomic_DNA"/>
</dbReference>
<comment type="caution">
    <text evidence="3">The sequence shown here is derived from an EMBL/GenBank/DDBJ whole genome shotgun (WGS) entry which is preliminary data.</text>
</comment>
<evidence type="ECO:0000259" key="2">
    <source>
        <dbReference type="Pfam" id="PF21722"/>
    </source>
</evidence>
<dbReference type="InterPro" id="IPR049304">
    <property type="entry name" value="Gly_rich_dom"/>
</dbReference>
<dbReference type="PRINTS" id="PR01228">
    <property type="entry name" value="EGGSHELL"/>
</dbReference>
<feature type="signal peptide" evidence="1">
    <location>
        <begin position="1"/>
        <end position="29"/>
    </location>
</feature>
<proteinExistence type="predicted"/>